<feature type="domain" description="NACHT" evidence="4">
    <location>
        <begin position="1147"/>
        <end position="1315"/>
    </location>
</feature>
<evidence type="ECO:0000313" key="5">
    <source>
        <dbReference type="EMBL" id="CAD8130707.1"/>
    </source>
</evidence>
<keyword evidence="6" id="KW-1185">Reference proteome</keyword>
<evidence type="ECO:0000259" key="4">
    <source>
        <dbReference type="Pfam" id="PF05729"/>
    </source>
</evidence>
<protein>
    <recommendedName>
        <fullName evidence="4">NACHT domain-containing protein</fullName>
    </recommendedName>
</protein>
<keyword evidence="1" id="KW-0853">WD repeat</keyword>
<dbReference type="InterPro" id="IPR007111">
    <property type="entry name" value="NACHT_NTPase"/>
</dbReference>
<keyword evidence="2" id="KW-0677">Repeat</keyword>
<feature type="coiled-coil region" evidence="3">
    <location>
        <begin position="802"/>
        <end position="829"/>
    </location>
</feature>
<comment type="caution">
    <text evidence="5">The sequence shown here is derived from an EMBL/GenBank/DDBJ whole genome shotgun (WGS) entry which is preliminary data.</text>
</comment>
<evidence type="ECO:0000313" key="6">
    <source>
        <dbReference type="Proteomes" id="UP000692954"/>
    </source>
</evidence>
<dbReference type="Proteomes" id="UP000692954">
    <property type="component" value="Unassembled WGS sequence"/>
</dbReference>
<organism evidence="5 6">
    <name type="scientific">Paramecium sonneborni</name>
    <dbReference type="NCBI Taxonomy" id="65129"/>
    <lineage>
        <taxon>Eukaryota</taxon>
        <taxon>Sar</taxon>
        <taxon>Alveolata</taxon>
        <taxon>Ciliophora</taxon>
        <taxon>Intramacronucleata</taxon>
        <taxon>Oligohymenophorea</taxon>
        <taxon>Peniculida</taxon>
        <taxon>Parameciidae</taxon>
        <taxon>Paramecium</taxon>
    </lineage>
</organism>
<evidence type="ECO:0000256" key="1">
    <source>
        <dbReference type="ARBA" id="ARBA00022574"/>
    </source>
</evidence>
<name>A0A8S1RTP2_9CILI</name>
<dbReference type="InterPro" id="IPR050349">
    <property type="entry name" value="WD_LIS1/nudF_dynein_reg"/>
</dbReference>
<keyword evidence="3" id="KW-0175">Coiled coil</keyword>
<dbReference type="OrthoDB" id="2443807at2759"/>
<reference evidence="5" key="1">
    <citation type="submission" date="2021-01" db="EMBL/GenBank/DDBJ databases">
        <authorList>
            <consortium name="Genoscope - CEA"/>
            <person name="William W."/>
        </authorList>
    </citation>
    <scope>NUCLEOTIDE SEQUENCE</scope>
</reference>
<evidence type="ECO:0000256" key="3">
    <source>
        <dbReference type="SAM" id="Coils"/>
    </source>
</evidence>
<dbReference type="EMBL" id="CAJJDN010000320">
    <property type="protein sequence ID" value="CAD8130707.1"/>
    <property type="molecule type" value="Genomic_DNA"/>
</dbReference>
<proteinExistence type="predicted"/>
<gene>
    <name evidence="5" type="ORF">PSON_ATCC_30995.1.T3200003</name>
</gene>
<evidence type="ECO:0000256" key="2">
    <source>
        <dbReference type="ARBA" id="ARBA00022737"/>
    </source>
</evidence>
<feature type="coiled-coil region" evidence="3">
    <location>
        <begin position="506"/>
        <end position="533"/>
    </location>
</feature>
<accession>A0A8S1RTP2</accession>
<sequence length="1424" mass="169914">MSQPSQLFKMIKGETVNQRSLRGGGCGSSIEEKNINSIIERDQNLLISSSKPQNFISELNDCLNLLVEASKLFGDTTQKNSILMKIKWFNYNREHLNYLNNKKQEKFESLLTILTSYLRNSGFICYQVLQICNEFLRILYAFQLENPKRCFEISIQQDYLEKISEFNTQLEIEQANVWKTGIEFEITIMKIMIMNSKTNSTEGTDLLINFFKEAAKSIVSFSPTDGLLQTIIGGGKYLLKRGIEKKLYPKEVYQTYYLFQLMKWSIVRQLKSKYSVYEQIQQLQNIFQQYILLSGNWVLHFSWLQMITDIIAYRPIINKTILVKKFQDQQLKLQNSLIKNNLIHCVSYNKTEAVMSLFLDSQHQIHNVDLSNLLENYSKQKFVLFSQFLLREDITQNVNNWGYYKKFAFKNQKDLNKKPMNSFQQVKNKKYQRNQQIMLNPRRMGQFKFIQEFYNPFKTILKNHLKHLLKYFRMIKLIIQINYILELSKFEASKLNLLNSYFDKFKKKIELSKSKMLIQLQNLQQQIDSFLKQSLNESINQLLNHFLIAVKFASSAYVFNQYLETKEQQEVDKIKNLFEIQKFSAIIITFEAQLDQFIFDLNSFKENFMQFMQLKANLENLTIKISNQNIFDVIKYSISGEWIKQIVKKLLDEHINKFLLFKSQFTSQGDIYQNFIDCKFSIFVIQFLKQFYRIQQDNIYMNNQQMQYQKNNDEQPEELGEQSFQKIIENILIQQKQKIECTIEQYKIIGCKNLVAQIKYDFQLVKDESKKYRNQELSHDILKFFTDSSYIIFKAQGEAEQIVKLDQLLIKYDNKLNEINNRKENINEKTTQDEINQINKLQTPFFKYDNEKIYQLSNSEYTKDLKADKVNGSILLSIKNTYKATTDKLVELIDLKSDHKVREGLAYNLIRLQYIIQEQQINQFSCKYIQFMWVFEKDQRVRNLLKNKELVEIQKQQFAQDFDNFSSSIKDELKERLQKLENLQQQIKLQGNQQKREQIQQQLKETYEELDSSLDNISELSEAMDISLVFLKDISKDVKQIKTQIDNLQESVNQLGEDIRKLRGKNYKELLEMRKQKILLQSKLTDMDSVYIQLQTIEYNPMTVQKILYEDIESTYLMMNQWDDPEGEVNEFIWKEELQKKKELKDVLLISGFAGSGKSKAARKKEEFLWQQQGIYSKWIPIFVSLPTLKNPKYNSFEQALETGNYQFDKYQIRELKEAIQNKKERIILILDSYDEMKQDCIQQNLLKTNKLFQDLNINKSNRQMKVIISTRKEILNKVEYQTWFYGDSISTLKEVQLQNFNEEQENEYLNQYVELSIKRKIKEIYEFVKSISGQNFDLEEFLTIWNLVYQQAKNSIKKSEITEQDGIFQIQKFQKKNRQLHYKKNLQLCGMHINLKNQFQVSKFKIYQPLRLCQKLLFKFYQI</sequence>
<dbReference type="PANTHER" id="PTHR44129">
    <property type="entry name" value="WD REPEAT-CONTAINING PROTEIN POP1"/>
    <property type="match status" value="1"/>
</dbReference>
<feature type="coiled-coil region" evidence="3">
    <location>
        <begin position="966"/>
        <end position="1065"/>
    </location>
</feature>
<dbReference type="Pfam" id="PF05729">
    <property type="entry name" value="NACHT"/>
    <property type="match status" value="1"/>
</dbReference>